<dbReference type="SUPFAM" id="SSF53335">
    <property type="entry name" value="S-adenosyl-L-methionine-dependent methyltransferases"/>
    <property type="match status" value="1"/>
</dbReference>
<feature type="compositionally biased region" description="Polar residues" evidence="9">
    <location>
        <begin position="264"/>
        <end position="282"/>
    </location>
</feature>
<keyword evidence="4" id="KW-0949">S-adenosyl-L-methionine</keyword>
<comment type="catalytic activity">
    <reaction evidence="7">
        <text>a 2'-deoxycytidine in DNA + S-adenosyl-L-methionine = an N(4)-methyl-2'-deoxycytidine in DNA + S-adenosyl-L-homocysteine + H(+)</text>
        <dbReference type="Rhea" id="RHEA:16857"/>
        <dbReference type="Rhea" id="RHEA-COMP:11369"/>
        <dbReference type="Rhea" id="RHEA-COMP:13674"/>
        <dbReference type="ChEBI" id="CHEBI:15378"/>
        <dbReference type="ChEBI" id="CHEBI:57856"/>
        <dbReference type="ChEBI" id="CHEBI:59789"/>
        <dbReference type="ChEBI" id="CHEBI:85452"/>
        <dbReference type="ChEBI" id="CHEBI:137933"/>
        <dbReference type="EC" id="2.1.1.113"/>
    </reaction>
</comment>
<dbReference type="InterPro" id="IPR029063">
    <property type="entry name" value="SAM-dependent_MTases_sf"/>
</dbReference>
<organism evidence="11 12">
    <name type="scientific">bacterium (Candidatus Gribaldobacteria) CG08_land_8_20_14_0_20_39_15</name>
    <dbReference type="NCBI Taxonomy" id="2014273"/>
    <lineage>
        <taxon>Bacteria</taxon>
        <taxon>Candidatus Gribaldobacteria</taxon>
    </lineage>
</organism>
<keyword evidence="5" id="KW-0680">Restriction system</keyword>
<dbReference type="GO" id="GO:0015667">
    <property type="term" value="F:site-specific DNA-methyltransferase (cytosine-N4-specific) activity"/>
    <property type="evidence" value="ECO:0007669"/>
    <property type="project" value="UniProtKB-EC"/>
</dbReference>
<comment type="caution">
    <text evidence="11">The sequence shown here is derived from an EMBL/GenBank/DDBJ whole genome shotgun (WGS) entry which is preliminary data.</text>
</comment>
<keyword evidence="6" id="KW-0238">DNA-binding</keyword>
<comment type="similarity">
    <text evidence="1">Belongs to the N(4)/N(6)-methyltransferase family. N(4) subfamily.</text>
</comment>
<evidence type="ECO:0000256" key="2">
    <source>
        <dbReference type="ARBA" id="ARBA00022603"/>
    </source>
</evidence>
<feature type="region of interest" description="Disordered" evidence="9">
    <location>
        <begin position="255"/>
        <end position="282"/>
    </location>
</feature>
<evidence type="ECO:0000256" key="6">
    <source>
        <dbReference type="ARBA" id="ARBA00023125"/>
    </source>
</evidence>
<dbReference type="PANTHER" id="PTHR13370:SF3">
    <property type="entry name" value="TRNA (GUANINE(10)-N2)-METHYLTRANSFERASE HOMOLOG"/>
    <property type="match status" value="1"/>
</dbReference>
<name>A0A2M6XUM1_9BACT</name>
<feature type="domain" description="DNA methylase N-4/N-6" evidence="10">
    <location>
        <begin position="24"/>
        <end position="231"/>
    </location>
</feature>
<evidence type="ECO:0000256" key="7">
    <source>
        <dbReference type="ARBA" id="ARBA00049120"/>
    </source>
</evidence>
<dbReference type="Pfam" id="PF01555">
    <property type="entry name" value="N6_N4_Mtase"/>
    <property type="match status" value="1"/>
</dbReference>
<dbReference type="PRINTS" id="PR00508">
    <property type="entry name" value="S21N4MTFRASE"/>
</dbReference>
<evidence type="ECO:0000256" key="4">
    <source>
        <dbReference type="ARBA" id="ARBA00022691"/>
    </source>
</evidence>
<dbReference type="PANTHER" id="PTHR13370">
    <property type="entry name" value="RNA METHYLASE-RELATED"/>
    <property type="match status" value="1"/>
</dbReference>
<evidence type="ECO:0000256" key="1">
    <source>
        <dbReference type="ARBA" id="ARBA00010203"/>
    </source>
</evidence>
<dbReference type="PROSITE" id="PS00093">
    <property type="entry name" value="N4_MTASE"/>
    <property type="match status" value="1"/>
</dbReference>
<proteinExistence type="inferred from homology"/>
<evidence type="ECO:0000256" key="5">
    <source>
        <dbReference type="ARBA" id="ARBA00022747"/>
    </source>
</evidence>
<dbReference type="InterPro" id="IPR002941">
    <property type="entry name" value="DNA_methylase_N4/N6"/>
</dbReference>
<evidence type="ECO:0000256" key="8">
    <source>
        <dbReference type="RuleBase" id="RU362026"/>
    </source>
</evidence>
<dbReference type="AlphaFoldDB" id="A0A2M6XUM1"/>
<dbReference type="GO" id="GO:0003677">
    <property type="term" value="F:DNA binding"/>
    <property type="evidence" value="ECO:0007669"/>
    <property type="project" value="UniProtKB-KW"/>
</dbReference>
<evidence type="ECO:0000313" key="11">
    <source>
        <dbReference type="EMBL" id="PIU15748.1"/>
    </source>
</evidence>
<accession>A0A2M6XUM1</accession>
<gene>
    <name evidence="11" type="ORF">COT20_01355</name>
</gene>
<evidence type="ECO:0000256" key="3">
    <source>
        <dbReference type="ARBA" id="ARBA00022679"/>
    </source>
</evidence>
<dbReference type="GO" id="GO:0008170">
    <property type="term" value="F:N-methyltransferase activity"/>
    <property type="evidence" value="ECO:0007669"/>
    <property type="project" value="InterPro"/>
</dbReference>
<reference evidence="12" key="1">
    <citation type="submission" date="2017-09" db="EMBL/GenBank/DDBJ databases">
        <title>Depth-based differentiation of microbial function through sediment-hosted aquifers and enrichment of novel symbionts in the deep terrestrial subsurface.</title>
        <authorList>
            <person name="Probst A.J."/>
            <person name="Ladd B."/>
            <person name="Jarett J.K."/>
            <person name="Geller-Mcgrath D.E."/>
            <person name="Sieber C.M.K."/>
            <person name="Emerson J.B."/>
            <person name="Anantharaman K."/>
            <person name="Thomas B.C."/>
            <person name="Malmstrom R."/>
            <person name="Stieglmeier M."/>
            <person name="Klingl A."/>
            <person name="Woyke T."/>
            <person name="Ryan C.M."/>
            <person name="Banfield J.F."/>
        </authorList>
    </citation>
    <scope>NUCLEOTIDE SEQUENCE [LARGE SCALE GENOMIC DNA]</scope>
</reference>
<dbReference type="InterPro" id="IPR001091">
    <property type="entry name" value="RM_Methyltransferase"/>
</dbReference>
<keyword evidence="2 11" id="KW-0489">Methyltransferase</keyword>
<keyword evidence="3 11" id="KW-0808">Transferase</keyword>
<evidence type="ECO:0000256" key="9">
    <source>
        <dbReference type="SAM" id="MobiDB-lite"/>
    </source>
</evidence>
<dbReference type="InterPro" id="IPR017985">
    <property type="entry name" value="MeTrfase_CN4_CS"/>
</dbReference>
<dbReference type="Proteomes" id="UP000229784">
    <property type="component" value="Unassembled WGS sequence"/>
</dbReference>
<evidence type="ECO:0000313" key="12">
    <source>
        <dbReference type="Proteomes" id="UP000229784"/>
    </source>
</evidence>
<dbReference type="EMBL" id="PEXQ01000033">
    <property type="protein sequence ID" value="PIU15748.1"/>
    <property type="molecule type" value="Genomic_DNA"/>
</dbReference>
<dbReference type="GO" id="GO:0005737">
    <property type="term" value="C:cytoplasm"/>
    <property type="evidence" value="ECO:0007669"/>
    <property type="project" value="TreeGrafter"/>
</dbReference>
<dbReference type="GO" id="GO:0009307">
    <property type="term" value="P:DNA restriction-modification system"/>
    <property type="evidence" value="ECO:0007669"/>
    <property type="project" value="UniProtKB-KW"/>
</dbReference>
<dbReference type="GO" id="GO:0032259">
    <property type="term" value="P:methylation"/>
    <property type="evidence" value="ECO:0007669"/>
    <property type="project" value="UniProtKB-KW"/>
</dbReference>
<sequence>MKPKNKIIQGDALDVLKEIDDNFIDLGITSPPYNKGEKHKGWLVKNVKYNVVNDNIPEEIYQEQQIRVLDEIFRITKPGGSFFYNHKTRWTQGKMLHPIEWIQKTKWTIRQEIIWDRMIAANIRGWRFWQVDERIYWLYKPIDGNKIGKELKSKHALLTSIWRFPPERKNGHPAPFPLLLPTRIIYSILDDKKGIVLDPYVGSGTTCLAAKSLGLNYIGIDISKEYVKDAENRLKNHLNYKKIVDEEISKHTVKKTFADRKNNNENTGKYRNGVTSPQAKLL</sequence>
<dbReference type="EC" id="2.1.1.-" evidence="8"/>
<dbReference type="Gene3D" id="3.40.50.150">
    <property type="entry name" value="Vaccinia Virus protein VP39"/>
    <property type="match status" value="1"/>
</dbReference>
<protein>
    <recommendedName>
        <fullName evidence="8">Methyltransferase</fullName>
        <ecNumber evidence="8">2.1.1.-</ecNumber>
    </recommendedName>
</protein>
<evidence type="ECO:0000259" key="10">
    <source>
        <dbReference type="Pfam" id="PF01555"/>
    </source>
</evidence>